<evidence type="ECO:0000256" key="2">
    <source>
        <dbReference type="ARBA" id="ARBA00022737"/>
    </source>
</evidence>
<dbReference type="PANTHER" id="PTHR45982">
    <property type="entry name" value="REGULATOR OF CHROMOSOME CONDENSATION"/>
    <property type="match status" value="1"/>
</dbReference>
<comment type="caution">
    <text evidence="6">The sequence shown here is derived from an EMBL/GenBank/DDBJ whole genome shotgun (WGS) entry which is preliminary data.</text>
</comment>
<protein>
    <submittedName>
        <fullName evidence="6">Regulator of chromosome condensation</fullName>
    </submittedName>
</protein>
<keyword evidence="1" id="KW-0344">Guanine-nucleotide releasing factor</keyword>
<dbReference type="GO" id="GO:0005737">
    <property type="term" value="C:cytoplasm"/>
    <property type="evidence" value="ECO:0007669"/>
    <property type="project" value="TreeGrafter"/>
</dbReference>
<feature type="domain" description="RCC1-like" evidence="5">
    <location>
        <begin position="24"/>
        <end position="401"/>
    </location>
</feature>
<dbReference type="Gene3D" id="2.130.10.30">
    <property type="entry name" value="Regulator of chromosome condensation 1/beta-lactamase-inhibitor protein II"/>
    <property type="match status" value="1"/>
</dbReference>
<feature type="compositionally biased region" description="Basic and acidic residues" evidence="4">
    <location>
        <begin position="375"/>
        <end position="386"/>
    </location>
</feature>
<feature type="repeat" description="RCC1" evidence="3">
    <location>
        <begin position="299"/>
        <end position="351"/>
    </location>
</feature>
<dbReference type="PANTHER" id="PTHR45982:SF1">
    <property type="entry name" value="REGULATOR OF CHROMOSOME CONDENSATION"/>
    <property type="match status" value="1"/>
</dbReference>
<feature type="repeat" description="RCC1" evidence="3">
    <location>
        <begin position="352"/>
        <end position="405"/>
    </location>
</feature>
<dbReference type="GO" id="GO:0005085">
    <property type="term" value="F:guanyl-nucleotide exchange factor activity"/>
    <property type="evidence" value="ECO:0007669"/>
    <property type="project" value="TreeGrafter"/>
</dbReference>
<dbReference type="PROSITE" id="PS50012">
    <property type="entry name" value="RCC1_3"/>
    <property type="match status" value="5"/>
</dbReference>
<evidence type="ECO:0000256" key="3">
    <source>
        <dbReference type="PROSITE-ProRule" id="PRU00235"/>
    </source>
</evidence>
<keyword evidence="2" id="KW-0677">Repeat</keyword>
<evidence type="ECO:0000256" key="1">
    <source>
        <dbReference type="ARBA" id="ARBA00022658"/>
    </source>
</evidence>
<dbReference type="InterPro" id="IPR009091">
    <property type="entry name" value="RCC1/BLIP-II"/>
</dbReference>
<dbReference type="SUPFAM" id="SSF50985">
    <property type="entry name" value="RCC1/BLIP-II"/>
    <property type="match status" value="1"/>
</dbReference>
<dbReference type="EMBL" id="VIIS01001480">
    <property type="protein sequence ID" value="KAF0297565.1"/>
    <property type="molecule type" value="Genomic_DNA"/>
</dbReference>
<dbReference type="PROSITE" id="PS00626">
    <property type="entry name" value="RCC1_2"/>
    <property type="match status" value="1"/>
</dbReference>
<dbReference type="AlphaFoldDB" id="A0A6A4VTW9"/>
<accession>A0A6A4VTW9</accession>
<organism evidence="6 7">
    <name type="scientific">Amphibalanus amphitrite</name>
    <name type="common">Striped barnacle</name>
    <name type="synonym">Balanus amphitrite</name>
    <dbReference type="NCBI Taxonomy" id="1232801"/>
    <lineage>
        <taxon>Eukaryota</taxon>
        <taxon>Metazoa</taxon>
        <taxon>Ecdysozoa</taxon>
        <taxon>Arthropoda</taxon>
        <taxon>Crustacea</taxon>
        <taxon>Multicrustacea</taxon>
        <taxon>Cirripedia</taxon>
        <taxon>Thoracica</taxon>
        <taxon>Thoracicalcarea</taxon>
        <taxon>Balanomorpha</taxon>
        <taxon>Balanoidea</taxon>
        <taxon>Balanidae</taxon>
        <taxon>Amphibalaninae</taxon>
        <taxon>Amphibalanus</taxon>
    </lineage>
</organism>
<evidence type="ECO:0000313" key="7">
    <source>
        <dbReference type="Proteomes" id="UP000440578"/>
    </source>
</evidence>
<evidence type="ECO:0000259" key="5">
    <source>
        <dbReference type="Pfam" id="PF25390"/>
    </source>
</evidence>
<keyword evidence="7" id="KW-1185">Reference proteome</keyword>
<dbReference type="Proteomes" id="UP000440578">
    <property type="component" value="Unassembled WGS sequence"/>
</dbReference>
<name>A0A6A4VTW9_AMPAM</name>
<sequence length="411" mass="43358">MSNSLTSEPALLTISRRNSVPGAVLTVGEGDTGQLGLGPDTMDCKRVKLVPQLEKDVIDVYAGGMHTLCLTKDGKVYTFGCNDESALGRSTAEEDSEMSPGLVAGLGAPVVQLVAGDSFSAALTEAGEVFVWGTYRDSSGAIGLVEANQQEAAPRRLPLEASVAQLAAGSNHLALLDTAGHLYTAGNGEQGQLARVPELFSHRGGRRGLEMLLQPQRVPLGGRGARRARFDRVWAGAFCTVVRDSASGALLGAGLNNYSQLGLESAMAWSLEPMRRFSELSIDEFNGAMHHSVARAADGRVYTLGRKEDGRLGVPGLTADLTAPTLVPKVASMKFRSVSAAGYVTLAVTEDGNLYGWGMGSTGQLGLGDDEDRQEPEQAKGKQLENREVLLVSAGGTHSVLLARDRQQNGH</sequence>
<feature type="region of interest" description="Disordered" evidence="4">
    <location>
        <begin position="365"/>
        <end position="386"/>
    </location>
</feature>
<evidence type="ECO:0000256" key="4">
    <source>
        <dbReference type="SAM" id="MobiDB-lite"/>
    </source>
</evidence>
<dbReference type="PROSITE" id="PS00625">
    <property type="entry name" value="RCC1_1"/>
    <property type="match status" value="1"/>
</dbReference>
<feature type="repeat" description="RCC1" evidence="3">
    <location>
        <begin position="74"/>
        <end position="126"/>
    </location>
</feature>
<dbReference type="OrthoDB" id="61110at2759"/>
<evidence type="ECO:0000313" key="6">
    <source>
        <dbReference type="EMBL" id="KAF0297565.1"/>
    </source>
</evidence>
<dbReference type="PRINTS" id="PR00633">
    <property type="entry name" value="RCCNDNSATION"/>
</dbReference>
<proteinExistence type="predicted"/>
<dbReference type="InterPro" id="IPR000408">
    <property type="entry name" value="Reg_chr_condens"/>
</dbReference>
<feature type="repeat" description="RCC1" evidence="3">
    <location>
        <begin position="127"/>
        <end position="179"/>
    </location>
</feature>
<dbReference type="Pfam" id="PF25390">
    <property type="entry name" value="WD40_RLD"/>
    <property type="match status" value="1"/>
</dbReference>
<reference evidence="6 7" key="1">
    <citation type="submission" date="2019-07" db="EMBL/GenBank/DDBJ databases">
        <title>Draft genome assembly of a fouling barnacle, Amphibalanus amphitrite (Darwin, 1854): The first reference genome for Thecostraca.</title>
        <authorList>
            <person name="Kim W."/>
        </authorList>
    </citation>
    <scope>NUCLEOTIDE SEQUENCE [LARGE SCALE GENOMIC DNA]</scope>
    <source>
        <strain evidence="6">SNU_AA5</strain>
        <tissue evidence="6">Soma without cirri and trophi</tissue>
    </source>
</reference>
<dbReference type="InterPro" id="IPR051553">
    <property type="entry name" value="Ran_GTPase-activating"/>
</dbReference>
<dbReference type="InterPro" id="IPR058923">
    <property type="entry name" value="RCC1-like_dom"/>
</dbReference>
<feature type="repeat" description="RCC1" evidence="3">
    <location>
        <begin position="22"/>
        <end position="73"/>
    </location>
</feature>
<gene>
    <name evidence="6" type="primary">rcc1_1</name>
    <name evidence="6" type="ORF">FJT64_004979</name>
</gene>